<evidence type="ECO:0000313" key="12">
    <source>
        <dbReference type="Proteomes" id="UP000051442"/>
    </source>
</evidence>
<evidence type="ECO:0000256" key="8">
    <source>
        <dbReference type="ARBA" id="ARBA00023136"/>
    </source>
</evidence>
<name>A0A0R2EMH1_9LACO</name>
<keyword evidence="7 9" id="KW-1133">Transmembrane helix</keyword>
<evidence type="ECO:0000313" key="11">
    <source>
        <dbReference type="EMBL" id="KRN17577.1"/>
    </source>
</evidence>
<dbReference type="STRING" id="1423804.FD14_GL002599"/>
<dbReference type="CDD" id="cd06261">
    <property type="entry name" value="TM_PBP2"/>
    <property type="match status" value="1"/>
</dbReference>
<protein>
    <submittedName>
        <fullName evidence="11">ABC superfamily ATP binding cassette transporter, membrane protein</fullName>
    </submittedName>
</protein>
<evidence type="ECO:0000256" key="2">
    <source>
        <dbReference type="ARBA" id="ARBA00010072"/>
    </source>
</evidence>
<dbReference type="AlphaFoldDB" id="A0A0R2EMH1"/>
<dbReference type="GO" id="GO:0006865">
    <property type="term" value="P:amino acid transport"/>
    <property type="evidence" value="ECO:0007669"/>
    <property type="project" value="UniProtKB-KW"/>
</dbReference>
<keyword evidence="4" id="KW-1003">Cell membrane</keyword>
<dbReference type="PATRIC" id="fig|1423804.4.peg.2811"/>
<keyword evidence="8 9" id="KW-0472">Membrane</keyword>
<keyword evidence="3 9" id="KW-0813">Transport</keyword>
<evidence type="ECO:0000259" key="10">
    <source>
        <dbReference type="PROSITE" id="PS50928"/>
    </source>
</evidence>
<proteinExistence type="inferred from homology"/>
<feature type="transmembrane region" description="Helical" evidence="9">
    <location>
        <begin position="189"/>
        <end position="210"/>
    </location>
</feature>
<gene>
    <name evidence="11" type="ORF">FD14_GL002599</name>
</gene>
<evidence type="ECO:0000256" key="5">
    <source>
        <dbReference type="ARBA" id="ARBA00022692"/>
    </source>
</evidence>
<evidence type="ECO:0000256" key="9">
    <source>
        <dbReference type="RuleBase" id="RU363032"/>
    </source>
</evidence>
<organism evidence="11 12">
    <name type="scientific">Secundilactobacillus similis DSM 23365 = JCM 2765</name>
    <dbReference type="NCBI Taxonomy" id="1423804"/>
    <lineage>
        <taxon>Bacteria</taxon>
        <taxon>Bacillati</taxon>
        <taxon>Bacillota</taxon>
        <taxon>Bacilli</taxon>
        <taxon>Lactobacillales</taxon>
        <taxon>Lactobacillaceae</taxon>
        <taxon>Secundilactobacillus</taxon>
    </lineage>
</organism>
<dbReference type="Proteomes" id="UP000051442">
    <property type="component" value="Unassembled WGS sequence"/>
</dbReference>
<feature type="transmembrane region" description="Helical" evidence="9">
    <location>
        <begin position="132"/>
        <end position="155"/>
    </location>
</feature>
<evidence type="ECO:0000256" key="4">
    <source>
        <dbReference type="ARBA" id="ARBA00022475"/>
    </source>
</evidence>
<dbReference type="GO" id="GO:0043190">
    <property type="term" value="C:ATP-binding cassette (ABC) transporter complex"/>
    <property type="evidence" value="ECO:0007669"/>
    <property type="project" value="InterPro"/>
</dbReference>
<dbReference type="PANTHER" id="PTHR30614:SF37">
    <property type="entry name" value="AMINO-ACID ABC TRANSPORTER PERMEASE PROTEIN YHDX-RELATED"/>
    <property type="match status" value="1"/>
</dbReference>
<comment type="subcellular location">
    <subcellularLocation>
        <location evidence="1 9">Cell membrane</location>
        <topology evidence="1 9">Multi-pass membrane protein</topology>
    </subcellularLocation>
</comment>
<sequence>MGISWQVIQQSLPVFEKGLVLTLWLSLIGIIGAIIVGLVCSLLQYFKVPVLHQIVSVYVEVSRNTPLLVQLFFLYYAFPVFGFKMNAEMCGIVGLIFLGGSYMAEGFTGGFNGVSKTQVETGKAIGLTRGQLARYVVFPQGFALSVPALAANIIFLIKETSIFTVIAIPELTNTALDLIGMYYRSNEYLLVLVVGYAIILIPLSILLTILEKRVRYGAFGN</sequence>
<dbReference type="PROSITE" id="PS50928">
    <property type="entry name" value="ABC_TM1"/>
    <property type="match status" value="1"/>
</dbReference>
<evidence type="ECO:0000256" key="3">
    <source>
        <dbReference type="ARBA" id="ARBA00022448"/>
    </source>
</evidence>
<feature type="transmembrane region" description="Helical" evidence="9">
    <location>
        <begin position="90"/>
        <end position="112"/>
    </location>
</feature>
<dbReference type="EMBL" id="AYZM01000173">
    <property type="protein sequence ID" value="KRN17577.1"/>
    <property type="molecule type" value="Genomic_DNA"/>
</dbReference>
<dbReference type="Pfam" id="PF00528">
    <property type="entry name" value="BPD_transp_1"/>
    <property type="match status" value="1"/>
</dbReference>
<dbReference type="InterPro" id="IPR035906">
    <property type="entry name" value="MetI-like_sf"/>
</dbReference>
<dbReference type="InterPro" id="IPR010065">
    <property type="entry name" value="AA_ABC_transptr_permease_3TM"/>
</dbReference>
<keyword evidence="6" id="KW-0029">Amino-acid transport</keyword>
<dbReference type="NCBIfam" id="TIGR01726">
    <property type="entry name" value="HEQRo_perm_3TM"/>
    <property type="match status" value="1"/>
</dbReference>
<feature type="transmembrane region" description="Helical" evidence="9">
    <location>
        <begin position="21"/>
        <end position="46"/>
    </location>
</feature>
<feature type="transmembrane region" description="Helical" evidence="9">
    <location>
        <begin position="66"/>
        <end position="83"/>
    </location>
</feature>
<dbReference type="Gene3D" id="1.10.3720.10">
    <property type="entry name" value="MetI-like"/>
    <property type="match status" value="1"/>
</dbReference>
<comment type="similarity">
    <text evidence="2">Belongs to the binding-protein-dependent transport system permease family. HisMQ subfamily.</text>
</comment>
<accession>A0A0R2EMH1</accession>
<evidence type="ECO:0000256" key="1">
    <source>
        <dbReference type="ARBA" id="ARBA00004651"/>
    </source>
</evidence>
<evidence type="ECO:0000256" key="6">
    <source>
        <dbReference type="ARBA" id="ARBA00022970"/>
    </source>
</evidence>
<evidence type="ECO:0000256" key="7">
    <source>
        <dbReference type="ARBA" id="ARBA00022989"/>
    </source>
</evidence>
<dbReference type="InterPro" id="IPR043429">
    <property type="entry name" value="ArtM/GltK/GlnP/TcyL/YhdX-like"/>
</dbReference>
<comment type="caution">
    <text evidence="11">The sequence shown here is derived from an EMBL/GenBank/DDBJ whole genome shotgun (WGS) entry which is preliminary data.</text>
</comment>
<reference evidence="11 12" key="1">
    <citation type="journal article" date="2015" name="Genome Announc.">
        <title>Expanding the biotechnology potential of lactobacilli through comparative genomics of 213 strains and associated genera.</title>
        <authorList>
            <person name="Sun Z."/>
            <person name="Harris H.M."/>
            <person name="McCann A."/>
            <person name="Guo C."/>
            <person name="Argimon S."/>
            <person name="Zhang W."/>
            <person name="Yang X."/>
            <person name="Jeffery I.B."/>
            <person name="Cooney J.C."/>
            <person name="Kagawa T.F."/>
            <person name="Liu W."/>
            <person name="Song Y."/>
            <person name="Salvetti E."/>
            <person name="Wrobel A."/>
            <person name="Rasinkangas P."/>
            <person name="Parkhill J."/>
            <person name="Rea M.C."/>
            <person name="O'Sullivan O."/>
            <person name="Ritari J."/>
            <person name="Douillard F.P."/>
            <person name="Paul Ross R."/>
            <person name="Yang R."/>
            <person name="Briner A.E."/>
            <person name="Felis G.E."/>
            <person name="de Vos W.M."/>
            <person name="Barrangou R."/>
            <person name="Klaenhammer T.R."/>
            <person name="Caufield P.W."/>
            <person name="Cui Y."/>
            <person name="Zhang H."/>
            <person name="O'Toole P.W."/>
        </authorList>
    </citation>
    <scope>NUCLEOTIDE SEQUENCE [LARGE SCALE GENOMIC DNA]</scope>
    <source>
        <strain evidence="11 12">DSM 23365</strain>
    </source>
</reference>
<keyword evidence="5 9" id="KW-0812">Transmembrane</keyword>
<keyword evidence="12" id="KW-1185">Reference proteome</keyword>
<dbReference type="PANTHER" id="PTHR30614">
    <property type="entry name" value="MEMBRANE COMPONENT OF AMINO ACID ABC TRANSPORTER"/>
    <property type="match status" value="1"/>
</dbReference>
<dbReference type="SUPFAM" id="SSF161098">
    <property type="entry name" value="MetI-like"/>
    <property type="match status" value="1"/>
</dbReference>
<dbReference type="InterPro" id="IPR000515">
    <property type="entry name" value="MetI-like"/>
</dbReference>
<dbReference type="GO" id="GO:0022857">
    <property type="term" value="F:transmembrane transporter activity"/>
    <property type="evidence" value="ECO:0007669"/>
    <property type="project" value="InterPro"/>
</dbReference>
<feature type="domain" description="ABC transmembrane type-1" evidence="10">
    <location>
        <begin position="19"/>
        <end position="211"/>
    </location>
</feature>